<feature type="region of interest" description="Disordered" evidence="1">
    <location>
        <begin position="1"/>
        <end position="23"/>
    </location>
</feature>
<keyword evidence="3" id="KW-1185">Reference proteome</keyword>
<evidence type="ECO:0000313" key="2">
    <source>
        <dbReference type="EMBL" id="ROW12218.1"/>
    </source>
</evidence>
<dbReference type="EMBL" id="LKEA01000001">
    <property type="protein sequence ID" value="ROW12218.1"/>
    <property type="molecule type" value="Genomic_DNA"/>
</dbReference>
<dbReference type="OrthoDB" id="3348320at2759"/>
<sequence length="427" mass="46997">MTSRMGSANRSNDSVVVAKPKETNRPNVQNALVVPPSFGGSITVVPIAMIQTNGIQPWNGQGNAINQMLLSIQGLLNGQQPLNGGATAGKPQITHREHRAHREHIASNVAGTTRNTDNTHITGITGTTGTTHIASSASSAGIAANAANEHNPANTGITYRAQTTGSAGSPTLQRTHGTAYPSQTPEGKLLTGPMIDKAFKLLNQELGRQRGIELPVKMVVLGGALAVKKFKSRTSTVAIDMILDPRLGEKRDQHQIFHQCIRKVAQGLGQDWMKDHYKHYFTCEAREKVFNQSVEKVEKGAKGERQMLYCGKRLHVYAMDAEVALEMELRRMAAGGRQQNWDLSDATTFLHKVTNGGLRPISFTRCKNLDAGGKHAPVPDDAVRMVQEEFRKRYSKLGIVENEFDEIEKLWKYRNMEGQWVLYPQDS</sequence>
<evidence type="ECO:0000313" key="3">
    <source>
        <dbReference type="Proteomes" id="UP000283895"/>
    </source>
</evidence>
<accession>A0A423X851</accession>
<feature type="compositionally biased region" description="Polar residues" evidence="1">
    <location>
        <begin position="1"/>
        <end position="14"/>
    </location>
</feature>
<protein>
    <submittedName>
        <fullName evidence="2">Uncharacterized protein</fullName>
    </submittedName>
</protein>
<comment type="caution">
    <text evidence="2">The sequence shown here is derived from an EMBL/GenBank/DDBJ whole genome shotgun (WGS) entry which is preliminary data.</text>
</comment>
<name>A0A423X851_9PEZI</name>
<evidence type="ECO:0000256" key="1">
    <source>
        <dbReference type="SAM" id="MobiDB-lite"/>
    </source>
</evidence>
<reference evidence="2 3" key="1">
    <citation type="submission" date="2015-09" db="EMBL/GenBank/DDBJ databases">
        <title>Host preference determinants of Valsa canker pathogens revealed by comparative genomics.</title>
        <authorList>
            <person name="Yin Z."/>
            <person name="Huang L."/>
        </authorList>
    </citation>
    <scope>NUCLEOTIDE SEQUENCE [LARGE SCALE GENOMIC DNA]</scope>
    <source>
        <strain evidence="2 3">03-1</strain>
    </source>
</reference>
<dbReference type="STRING" id="356882.A0A423X851"/>
<dbReference type="AlphaFoldDB" id="A0A423X851"/>
<organism evidence="2 3">
    <name type="scientific">Cytospora schulzeri</name>
    <dbReference type="NCBI Taxonomy" id="448051"/>
    <lineage>
        <taxon>Eukaryota</taxon>
        <taxon>Fungi</taxon>
        <taxon>Dikarya</taxon>
        <taxon>Ascomycota</taxon>
        <taxon>Pezizomycotina</taxon>
        <taxon>Sordariomycetes</taxon>
        <taxon>Sordariomycetidae</taxon>
        <taxon>Diaporthales</taxon>
        <taxon>Cytosporaceae</taxon>
        <taxon>Cytospora</taxon>
    </lineage>
</organism>
<gene>
    <name evidence="2" type="ORF">VMCG_00599</name>
</gene>
<dbReference type="Proteomes" id="UP000283895">
    <property type="component" value="Unassembled WGS sequence"/>
</dbReference>
<proteinExistence type="predicted"/>
<feature type="region of interest" description="Disordered" evidence="1">
    <location>
        <begin position="163"/>
        <end position="185"/>
    </location>
</feature>